<sequence>MRARVRILDAYGPAGAGGPVAAAAKVLARDRTWRREARAAWCCGLALGGVLLLADLARGSLDAPRGCCWAVIGMTLVALLRPARISAGANWLASRGLFGERRVRTDLLVQVRRADGVAPRLVLRDAAGGRVELDPGVLAANPLLWHLLDSGARRSRRRGLLREGAPVLAALAERVDGDGARQLLRSAGLE</sequence>
<protein>
    <recommendedName>
        <fullName evidence="3">Translation initiation factor IF-2</fullName>
    </recommendedName>
</protein>
<gene>
    <name evidence="1" type="ORF">GCM10010315_22950</name>
</gene>
<evidence type="ECO:0000313" key="2">
    <source>
        <dbReference type="Proteomes" id="UP001500886"/>
    </source>
</evidence>
<accession>A0ABN3TPR5</accession>
<reference evidence="1 2" key="1">
    <citation type="journal article" date="2019" name="Int. J. Syst. Evol. Microbiol.">
        <title>The Global Catalogue of Microorganisms (GCM) 10K type strain sequencing project: providing services to taxonomists for standard genome sequencing and annotation.</title>
        <authorList>
            <consortium name="The Broad Institute Genomics Platform"/>
            <consortium name="The Broad Institute Genome Sequencing Center for Infectious Disease"/>
            <person name="Wu L."/>
            <person name="Ma J."/>
        </authorList>
    </citation>
    <scope>NUCLEOTIDE SEQUENCE [LARGE SCALE GENOMIC DNA]</scope>
    <source>
        <strain evidence="1 2">JCM 4542</strain>
    </source>
</reference>
<evidence type="ECO:0000313" key="1">
    <source>
        <dbReference type="EMBL" id="GAA2714878.1"/>
    </source>
</evidence>
<dbReference type="EMBL" id="BAAASL010000007">
    <property type="protein sequence ID" value="GAA2714878.1"/>
    <property type="molecule type" value="Genomic_DNA"/>
</dbReference>
<dbReference type="Proteomes" id="UP001500886">
    <property type="component" value="Unassembled WGS sequence"/>
</dbReference>
<organism evidence="1 2">
    <name type="scientific">Streptomyces luteosporeus</name>
    <dbReference type="NCBI Taxonomy" id="173856"/>
    <lineage>
        <taxon>Bacteria</taxon>
        <taxon>Bacillati</taxon>
        <taxon>Actinomycetota</taxon>
        <taxon>Actinomycetes</taxon>
        <taxon>Kitasatosporales</taxon>
        <taxon>Streptomycetaceae</taxon>
        <taxon>Streptomyces</taxon>
    </lineage>
</organism>
<comment type="caution">
    <text evidence="1">The sequence shown here is derived from an EMBL/GenBank/DDBJ whole genome shotgun (WGS) entry which is preliminary data.</text>
</comment>
<keyword evidence="2" id="KW-1185">Reference proteome</keyword>
<evidence type="ECO:0008006" key="3">
    <source>
        <dbReference type="Google" id="ProtNLM"/>
    </source>
</evidence>
<name>A0ABN3TPR5_9ACTN</name>
<proteinExistence type="predicted"/>